<dbReference type="NCBIfam" id="TIGR01051">
    <property type="entry name" value="topA_bact"/>
    <property type="match status" value="1"/>
</dbReference>
<dbReference type="InterPro" id="IPR034149">
    <property type="entry name" value="TOPRIM_TopoI"/>
</dbReference>
<dbReference type="SMART" id="SM00436">
    <property type="entry name" value="TOP1Bc"/>
    <property type="match status" value="1"/>
</dbReference>
<feature type="region of interest" description="Disordered" evidence="9">
    <location>
        <begin position="829"/>
        <end position="862"/>
    </location>
</feature>
<feature type="site" description="Interaction with DNA" evidence="8">
    <location>
        <position position="28"/>
    </location>
</feature>
<evidence type="ECO:0000313" key="12">
    <source>
        <dbReference type="EMBL" id="MBU3060567.1"/>
    </source>
</evidence>
<evidence type="ECO:0000256" key="1">
    <source>
        <dbReference type="ARBA" id="ARBA00000213"/>
    </source>
</evidence>
<dbReference type="InterPro" id="IPR013825">
    <property type="entry name" value="Topo_IA_cen_sub2"/>
</dbReference>
<feature type="site" description="Interaction with DNA" evidence="8">
    <location>
        <position position="147"/>
    </location>
</feature>
<dbReference type="InterPro" id="IPR005733">
    <property type="entry name" value="TopoI_bac-type"/>
</dbReference>
<feature type="site" description="Interaction with DNA" evidence="8">
    <location>
        <position position="150"/>
    </location>
</feature>
<dbReference type="Gene3D" id="1.10.290.10">
    <property type="entry name" value="Topoisomerase I, domain 4"/>
    <property type="match status" value="1"/>
</dbReference>
<evidence type="ECO:0000256" key="4">
    <source>
        <dbReference type="ARBA" id="ARBA00022842"/>
    </source>
</evidence>
<evidence type="ECO:0000256" key="3">
    <source>
        <dbReference type="ARBA" id="ARBA00022723"/>
    </source>
</evidence>
<protein>
    <recommendedName>
        <fullName evidence="8">DNA topoisomerase 1</fullName>
        <ecNumber evidence="8">5.6.2.1</ecNumber>
    </recommendedName>
    <alternativeName>
        <fullName evidence="8">DNA topoisomerase I</fullName>
    </alternativeName>
</protein>
<gene>
    <name evidence="8 12" type="primary">topA</name>
    <name evidence="12" type="ORF">KO481_03405</name>
</gene>
<comment type="catalytic activity">
    <reaction evidence="1 8">
        <text>ATP-independent breakage of single-stranded DNA, followed by passage and rejoining.</text>
        <dbReference type="EC" id="5.6.2.1"/>
    </reaction>
</comment>
<dbReference type="PROSITE" id="PS00396">
    <property type="entry name" value="TOPO_IA_1"/>
    <property type="match status" value="1"/>
</dbReference>
<dbReference type="EC" id="5.6.2.1" evidence="8"/>
<evidence type="ECO:0000256" key="9">
    <source>
        <dbReference type="SAM" id="MobiDB-lite"/>
    </source>
</evidence>
<dbReference type="InterPro" id="IPR006171">
    <property type="entry name" value="TOPRIM_dom"/>
</dbReference>
<dbReference type="PANTHER" id="PTHR42785:SF1">
    <property type="entry name" value="DNA TOPOISOMERASE"/>
    <property type="match status" value="1"/>
</dbReference>
<dbReference type="InterPro" id="IPR013824">
    <property type="entry name" value="Topo_IA_cen_sub1"/>
</dbReference>
<dbReference type="SUPFAM" id="SSF56712">
    <property type="entry name" value="Prokaryotic type I DNA topoisomerase"/>
    <property type="match status" value="1"/>
</dbReference>
<comment type="caution">
    <text evidence="12">The sequence shown here is derived from an EMBL/GenBank/DDBJ whole genome shotgun (WGS) entry which is preliminary data.</text>
</comment>
<dbReference type="Pfam" id="PF13368">
    <property type="entry name" value="Toprim_C_rpt"/>
    <property type="match status" value="3"/>
</dbReference>
<comment type="function">
    <text evidence="8">Releases the supercoiling and torsional tension of DNA, which is introduced during the DNA replication and transcription, by transiently cleaving and rejoining one strand of the DNA duplex. Introduces a single-strand break via transesterification at a target site in duplex DNA. The scissile phosphodiester is attacked by the catalytic tyrosine of the enzyme, resulting in the formation of a DNA-(5'-phosphotyrosyl)-enzyme intermediate and the expulsion of a 3'-OH DNA strand. The free DNA strand then undergoes passage around the unbroken strand, thus removing DNA supercoils. Finally, in the religation step, the DNA 3'-OH attacks the covalent intermediate to expel the active-site tyrosine and restore the DNA phosphodiester backbone.</text>
</comment>
<dbReference type="PRINTS" id="PR00417">
    <property type="entry name" value="PRTPISMRASEI"/>
</dbReference>
<name>A0ABS6ARB7_9NOCA</name>
<dbReference type="Pfam" id="PF01751">
    <property type="entry name" value="Toprim"/>
    <property type="match status" value="1"/>
</dbReference>
<feature type="region of interest" description="Disordered" evidence="9">
    <location>
        <begin position="723"/>
        <end position="747"/>
    </location>
</feature>
<evidence type="ECO:0000256" key="5">
    <source>
        <dbReference type="ARBA" id="ARBA00023029"/>
    </source>
</evidence>
<feature type="site" description="Interaction with DNA" evidence="8">
    <location>
        <position position="535"/>
    </location>
</feature>
<dbReference type="EMBL" id="JAHKNI010000001">
    <property type="protein sequence ID" value="MBU3060567.1"/>
    <property type="molecule type" value="Genomic_DNA"/>
</dbReference>
<dbReference type="HAMAP" id="MF_00952">
    <property type="entry name" value="Topoisom_1_prok"/>
    <property type="match status" value="1"/>
</dbReference>
<feature type="region of interest" description="Disordered" evidence="9">
    <location>
        <begin position="910"/>
        <end position="966"/>
    </location>
</feature>
<feature type="domain" description="Topo IA-type catalytic" evidence="11">
    <location>
        <begin position="136"/>
        <end position="603"/>
    </location>
</feature>
<feature type="domain" description="Toprim" evidence="10">
    <location>
        <begin position="1"/>
        <end position="121"/>
    </location>
</feature>
<dbReference type="Pfam" id="PF01131">
    <property type="entry name" value="Topoisom_bac"/>
    <property type="match status" value="1"/>
</dbReference>
<dbReference type="SMART" id="SM00493">
    <property type="entry name" value="TOPRIM"/>
    <property type="match status" value="1"/>
</dbReference>
<evidence type="ECO:0000259" key="11">
    <source>
        <dbReference type="PROSITE" id="PS52039"/>
    </source>
</evidence>
<feature type="site" description="Interaction with DNA" evidence="8">
    <location>
        <position position="162"/>
    </location>
</feature>
<keyword evidence="7 8" id="KW-0413">Isomerase</keyword>
<dbReference type="Gene3D" id="1.10.460.10">
    <property type="entry name" value="Topoisomerase I, domain 2"/>
    <property type="match status" value="1"/>
</dbReference>
<dbReference type="InterPro" id="IPR025589">
    <property type="entry name" value="Toprim_C_rpt"/>
</dbReference>
<dbReference type="InterPro" id="IPR003601">
    <property type="entry name" value="Topo_IA_2"/>
</dbReference>
<feature type="region of interest" description="Interaction with DNA" evidence="8">
    <location>
        <begin position="170"/>
        <end position="175"/>
    </location>
</feature>
<accession>A0ABS6ARB7</accession>
<proteinExistence type="inferred from homology"/>
<evidence type="ECO:0000256" key="2">
    <source>
        <dbReference type="ARBA" id="ARBA00009446"/>
    </source>
</evidence>
<dbReference type="Proteomes" id="UP000733379">
    <property type="component" value="Unassembled WGS sequence"/>
</dbReference>
<keyword evidence="6 8" id="KW-0238">DNA-binding</keyword>
<feature type="site" description="Interaction with DNA" evidence="8">
    <location>
        <position position="327"/>
    </location>
</feature>
<dbReference type="CDD" id="cd00186">
    <property type="entry name" value="TOP1Ac"/>
    <property type="match status" value="1"/>
</dbReference>
<feature type="active site" description="O-(5'-phospho-DNA)-tyrosine intermediate" evidence="8">
    <location>
        <position position="325"/>
    </location>
</feature>
<dbReference type="InterPro" id="IPR023406">
    <property type="entry name" value="Topo_IA_AS"/>
</dbReference>
<dbReference type="InterPro" id="IPR003602">
    <property type="entry name" value="Topo_IA_DNA-bd_dom"/>
</dbReference>
<feature type="compositionally biased region" description="Low complexity" evidence="9">
    <location>
        <begin position="915"/>
        <end position="931"/>
    </location>
</feature>
<feature type="compositionally biased region" description="Basic residues" evidence="9">
    <location>
        <begin position="932"/>
        <end position="958"/>
    </location>
</feature>
<organism evidence="12 13">
    <name type="scientific">Nocardia albiluteola</name>
    <dbReference type="NCBI Taxonomy" id="2842303"/>
    <lineage>
        <taxon>Bacteria</taxon>
        <taxon>Bacillati</taxon>
        <taxon>Actinomycetota</taxon>
        <taxon>Actinomycetes</taxon>
        <taxon>Mycobacteriales</taxon>
        <taxon>Nocardiaceae</taxon>
        <taxon>Nocardia</taxon>
    </lineage>
</organism>
<evidence type="ECO:0000256" key="6">
    <source>
        <dbReference type="ARBA" id="ARBA00023125"/>
    </source>
</evidence>
<evidence type="ECO:0000256" key="8">
    <source>
        <dbReference type="HAMAP-Rule" id="MF_00952"/>
    </source>
</evidence>
<keyword evidence="4" id="KW-0460">Magnesium</keyword>
<evidence type="ECO:0000259" key="10">
    <source>
        <dbReference type="PROSITE" id="PS50880"/>
    </source>
</evidence>
<dbReference type="PROSITE" id="PS52039">
    <property type="entry name" value="TOPO_IA_2"/>
    <property type="match status" value="1"/>
</dbReference>
<dbReference type="Gene3D" id="3.40.50.140">
    <property type="match status" value="1"/>
</dbReference>
<dbReference type="InterPro" id="IPR028612">
    <property type="entry name" value="Topoisom_1_IA"/>
</dbReference>
<sequence length="966" mass="105423">MIVESPTKARKIAPYLGHGYVVEASVGHIRDLPAKAAEVPAEYTGAARRLGVDVDHDFKPIYIVNPDKRTKVSELKSLLKDADELYLATDPDREGEAIAWHLLETLKPKVPVRRMVFHEITESAIRAAAADTRELDNDLVDAQETRRILDRLVGYEVSPVLWKKVMRNLSAGRVQSVAVRMIVQRERERMAFRSAEYWDIAAKFDAETGAAAGADAANPRTFGARLVNLDGARVASGRDFGSDGQLKTANGVVVLDEGHARRLAGALEGADFQVSSVESKPYTRKPYAPFMTSTLQQEAARKLRFTSERTMSVAQRLYENGYITYMRTDSTTLSESAIAAARAQATQLYGAEYVSPTPRQYNRKVKNAQEAHEAIRPAGDTFATPGQLHARLEQDEFRLYELIWQRTVASQMADARGTTMTVRITGRAGTGEQCVFSTSGRTITFPGFLKAYVESVDEESGGQSDDAESRLPTLTEGQGVAATELTPDGHSTNPPARYTEASLVKAMEELGIGRPSTYASIINTITKERGRERERGYVYKRGSALVPDWVSFAVIGLLEAYFGRLVDLDFTAAMEDDLDAIAGGREQRGNWLSSFYFGGDHGAEESVARSGGLKKMVDGQMDDIDARSVNSIRLFADDEGRDVVVRVGKFGPYLERMVINPDDPDGELISQRANLPDDLAPDELTVEVVEKQFATPQEGRTLGVDPETGHRIVAREGRFGPYVTEVLPKSPDDDEPKKGAKKAEAPKARTGSLFKSMDLATVSLEEALQLLSLPRVVGNDPESGEEITAQNGRYGPYLKKGNDSRSLATEDQLFTVTLDEALKLYAEPKRRGRQAASAAPLRELGNDSATGKPMVIKDGRFGPYVTDGETNASLRKGDEVESITDERASELLADRRAKAPVKKAAKKTAKKAAAKKTTAAKTTATKTAAKATAKKTVAKKTVAKKTVAKKTVAKKAPAKKATTTKS</sequence>
<keyword evidence="3" id="KW-0479">Metal-binding</keyword>
<dbReference type="InterPro" id="IPR000380">
    <property type="entry name" value="Topo_IA"/>
</dbReference>
<dbReference type="PROSITE" id="PS50880">
    <property type="entry name" value="TOPRIM"/>
    <property type="match status" value="1"/>
</dbReference>
<keyword evidence="5 8" id="KW-0799">Topoisomerase</keyword>
<keyword evidence="13" id="KW-1185">Reference proteome</keyword>
<evidence type="ECO:0000313" key="13">
    <source>
        <dbReference type="Proteomes" id="UP000733379"/>
    </source>
</evidence>
<feature type="compositionally biased region" description="Basic and acidic residues" evidence="9">
    <location>
        <begin position="735"/>
        <end position="747"/>
    </location>
</feature>
<dbReference type="RefSeq" id="WP_215915919.1">
    <property type="nucleotide sequence ID" value="NZ_JAHKNI010000001.1"/>
</dbReference>
<dbReference type="InterPro" id="IPR013826">
    <property type="entry name" value="Topo_IA_cen_sub3"/>
</dbReference>
<feature type="region of interest" description="Disordered" evidence="9">
    <location>
        <begin position="776"/>
        <end position="798"/>
    </location>
</feature>
<comment type="subunit">
    <text evidence="8">Monomer.</text>
</comment>
<dbReference type="InterPro" id="IPR023405">
    <property type="entry name" value="Topo_IA_core_domain"/>
</dbReference>
<feature type="site" description="Interaction with DNA" evidence="8">
    <location>
        <position position="146"/>
    </location>
</feature>
<comment type="similarity">
    <text evidence="2 8">Belongs to the type IA topoisomerase family.</text>
</comment>
<dbReference type="Gene3D" id="2.70.20.10">
    <property type="entry name" value="Topoisomerase I, domain 3"/>
    <property type="match status" value="1"/>
</dbReference>
<dbReference type="PANTHER" id="PTHR42785">
    <property type="entry name" value="DNA TOPOISOMERASE, TYPE IA, CORE"/>
    <property type="match status" value="1"/>
</dbReference>
<reference evidence="12 13" key="1">
    <citation type="submission" date="2021-06" db="EMBL/GenBank/DDBJ databases">
        <title>Actinomycetes sequencing.</title>
        <authorList>
            <person name="Shan Q."/>
        </authorList>
    </citation>
    <scope>NUCLEOTIDE SEQUENCE [LARGE SCALE GENOMIC DNA]</scope>
    <source>
        <strain evidence="12 13">NEAU-G5</strain>
    </source>
</reference>
<evidence type="ECO:0000256" key="7">
    <source>
        <dbReference type="ARBA" id="ARBA00023235"/>
    </source>
</evidence>
<dbReference type="SMART" id="SM00437">
    <property type="entry name" value="TOP1Ac"/>
    <property type="match status" value="1"/>
</dbReference>
<dbReference type="CDD" id="cd03363">
    <property type="entry name" value="TOPRIM_TopoIA_TopoI"/>
    <property type="match status" value="1"/>
</dbReference>
<feature type="site" description="Interaction with DNA" evidence="8">
    <location>
        <position position="155"/>
    </location>
</feature>
<dbReference type="InterPro" id="IPR013497">
    <property type="entry name" value="Topo_IA_cen"/>
</dbReference>